<reference evidence="2 3" key="1">
    <citation type="journal article" date="2005" name="Nature">
        <title>The map-based sequence of the rice genome.</title>
        <authorList>
            <consortium name="International rice genome sequencing project (IRGSP)"/>
            <person name="Matsumoto T."/>
            <person name="Wu J."/>
            <person name="Kanamori H."/>
            <person name="Katayose Y."/>
            <person name="Fujisawa M."/>
            <person name="Namiki N."/>
            <person name="Mizuno H."/>
            <person name="Yamamoto K."/>
            <person name="Antonio B.A."/>
            <person name="Baba T."/>
            <person name="Sakata K."/>
            <person name="Nagamura Y."/>
            <person name="Aoki H."/>
            <person name="Arikawa K."/>
            <person name="Arita K."/>
            <person name="Bito T."/>
            <person name="Chiden Y."/>
            <person name="Fujitsuka N."/>
            <person name="Fukunaka R."/>
            <person name="Hamada M."/>
            <person name="Harada C."/>
            <person name="Hayashi A."/>
            <person name="Hijishita S."/>
            <person name="Honda M."/>
            <person name="Hosokawa S."/>
            <person name="Ichikawa Y."/>
            <person name="Idonuma A."/>
            <person name="Iijima M."/>
            <person name="Ikeda M."/>
            <person name="Ikeno M."/>
            <person name="Ito K."/>
            <person name="Ito S."/>
            <person name="Ito T."/>
            <person name="Ito Y."/>
            <person name="Ito Y."/>
            <person name="Iwabuchi A."/>
            <person name="Kamiya K."/>
            <person name="Karasawa W."/>
            <person name="Kurita K."/>
            <person name="Katagiri S."/>
            <person name="Kikuta A."/>
            <person name="Kobayashi H."/>
            <person name="Kobayashi N."/>
            <person name="Machita K."/>
            <person name="Maehara T."/>
            <person name="Masukawa M."/>
            <person name="Mizubayashi T."/>
            <person name="Mukai Y."/>
            <person name="Nagasaki H."/>
            <person name="Nagata Y."/>
            <person name="Naito S."/>
            <person name="Nakashima M."/>
            <person name="Nakama Y."/>
            <person name="Nakamichi Y."/>
            <person name="Nakamura M."/>
            <person name="Meguro A."/>
            <person name="Negishi M."/>
            <person name="Ohta I."/>
            <person name="Ohta T."/>
            <person name="Okamoto M."/>
            <person name="Ono N."/>
            <person name="Saji S."/>
            <person name="Sakaguchi M."/>
            <person name="Sakai K."/>
            <person name="Shibata M."/>
            <person name="Shimokawa T."/>
            <person name="Song J."/>
            <person name="Takazaki Y."/>
            <person name="Terasawa K."/>
            <person name="Tsugane M."/>
            <person name="Tsuji K."/>
            <person name="Ueda S."/>
            <person name="Waki K."/>
            <person name="Yamagata H."/>
            <person name="Yamamoto M."/>
            <person name="Yamamoto S."/>
            <person name="Yamane H."/>
            <person name="Yoshiki S."/>
            <person name="Yoshihara R."/>
            <person name="Yukawa K."/>
            <person name="Zhong H."/>
            <person name="Yano M."/>
            <person name="Yuan Q."/>
            <person name="Ouyang S."/>
            <person name="Liu J."/>
            <person name="Jones K.M."/>
            <person name="Gansberger K."/>
            <person name="Moffat K."/>
            <person name="Hill J."/>
            <person name="Bera J."/>
            <person name="Fadrosh D."/>
            <person name="Jin S."/>
            <person name="Johri S."/>
            <person name="Kim M."/>
            <person name="Overton L."/>
            <person name="Reardon M."/>
            <person name="Tsitrin T."/>
            <person name="Vuong H."/>
            <person name="Weaver B."/>
            <person name="Ciecko A."/>
            <person name="Tallon L."/>
            <person name="Jackson J."/>
            <person name="Pai G."/>
            <person name="Aken S.V."/>
            <person name="Utterback T."/>
            <person name="Reidmuller S."/>
            <person name="Feldblyum T."/>
            <person name="Hsiao J."/>
            <person name="Zismann V."/>
            <person name="Iobst S."/>
            <person name="de Vazeille A.R."/>
            <person name="Buell C.R."/>
            <person name="Ying K."/>
            <person name="Li Y."/>
            <person name="Lu T."/>
            <person name="Huang Y."/>
            <person name="Zhao Q."/>
            <person name="Feng Q."/>
            <person name="Zhang L."/>
            <person name="Zhu J."/>
            <person name="Weng Q."/>
            <person name="Mu J."/>
            <person name="Lu Y."/>
            <person name="Fan D."/>
            <person name="Liu Y."/>
            <person name="Guan J."/>
            <person name="Zhang Y."/>
            <person name="Yu S."/>
            <person name="Liu X."/>
            <person name="Zhang Y."/>
            <person name="Hong G."/>
            <person name="Han B."/>
            <person name="Choisne N."/>
            <person name="Demange N."/>
            <person name="Orjeda G."/>
            <person name="Samain S."/>
            <person name="Cattolico L."/>
            <person name="Pelletier E."/>
            <person name="Couloux A."/>
            <person name="Segurens B."/>
            <person name="Wincker P."/>
            <person name="D'Hont A."/>
            <person name="Scarpelli C."/>
            <person name="Weissenbach J."/>
            <person name="Salanoubat M."/>
            <person name="Quetier F."/>
            <person name="Yu Y."/>
            <person name="Kim H.R."/>
            <person name="Rambo T."/>
            <person name="Currie J."/>
            <person name="Collura K."/>
            <person name="Luo M."/>
            <person name="Yang T."/>
            <person name="Ammiraju J.S.S."/>
            <person name="Engler F."/>
            <person name="Soderlund C."/>
            <person name="Wing R.A."/>
            <person name="Palmer L.E."/>
            <person name="de la Bastide M."/>
            <person name="Spiegel L."/>
            <person name="Nascimento L."/>
            <person name="Zutavern T."/>
            <person name="O'Shaughnessy A."/>
            <person name="Dike S."/>
            <person name="Dedhia N."/>
            <person name="Preston R."/>
            <person name="Balija V."/>
            <person name="McCombie W.R."/>
            <person name="Chow T."/>
            <person name="Chen H."/>
            <person name="Chung M."/>
            <person name="Chen C."/>
            <person name="Shaw J."/>
            <person name="Wu H."/>
            <person name="Hsiao K."/>
            <person name="Chao Y."/>
            <person name="Chu M."/>
            <person name="Cheng C."/>
            <person name="Hour A."/>
            <person name="Lee P."/>
            <person name="Lin S."/>
            <person name="Lin Y."/>
            <person name="Liou J."/>
            <person name="Liu S."/>
            <person name="Hsing Y."/>
            <person name="Raghuvanshi S."/>
            <person name="Mohanty A."/>
            <person name="Bharti A.K."/>
            <person name="Gaur A."/>
            <person name="Gupta V."/>
            <person name="Kumar D."/>
            <person name="Ravi V."/>
            <person name="Vij S."/>
            <person name="Kapur A."/>
            <person name="Khurana P."/>
            <person name="Khurana P."/>
            <person name="Khurana J.P."/>
            <person name="Tyagi A.K."/>
            <person name="Gaikwad K."/>
            <person name="Singh A."/>
            <person name="Dalal V."/>
            <person name="Srivastava S."/>
            <person name="Dixit A."/>
            <person name="Pal A.K."/>
            <person name="Ghazi I.A."/>
            <person name="Yadav M."/>
            <person name="Pandit A."/>
            <person name="Bhargava A."/>
            <person name="Sureshbabu K."/>
            <person name="Batra K."/>
            <person name="Sharma T.R."/>
            <person name="Mohapatra T."/>
            <person name="Singh N.K."/>
            <person name="Messing J."/>
            <person name="Nelson A.B."/>
            <person name="Fuks G."/>
            <person name="Kavchok S."/>
            <person name="Keizer G."/>
            <person name="Linton E."/>
            <person name="Llaca V."/>
            <person name="Song R."/>
            <person name="Tanyolac B."/>
            <person name="Young S."/>
            <person name="Ho-Il K."/>
            <person name="Hahn J.H."/>
            <person name="Sangsakoo G."/>
            <person name="Vanavichit A."/>
            <person name="de Mattos Luiz.A.T."/>
            <person name="Zimmer P.D."/>
            <person name="Malone G."/>
            <person name="Dellagostin O."/>
            <person name="de Oliveira A.C."/>
            <person name="Bevan M."/>
            <person name="Bancroft I."/>
            <person name="Minx P."/>
            <person name="Cordum H."/>
            <person name="Wilson R."/>
            <person name="Cheng Z."/>
            <person name="Jin W."/>
            <person name="Jiang J."/>
            <person name="Leong S.A."/>
            <person name="Iwama H."/>
            <person name="Gojobori T."/>
            <person name="Itoh T."/>
            <person name="Niimura Y."/>
            <person name="Fujii Y."/>
            <person name="Habara T."/>
            <person name="Sakai H."/>
            <person name="Sato Y."/>
            <person name="Wilson G."/>
            <person name="Kumar K."/>
            <person name="McCouch S."/>
            <person name="Juretic N."/>
            <person name="Hoen D."/>
            <person name="Wright S."/>
            <person name="Bruskiewich R."/>
            <person name="Bureau T."/>
            <person name="Miyao A."/>
            <person name="Hirochika H."/>
            <person name="Nishikawa T."/>
            <person name="Kadowaki K."/>
            <person name="Sugiura M."/>
            <person name="Burr B."/>
            <person name="Sasaki T."/>
        </authorList>
    </citation>
    <scope>NUCLEOTIDE SEQUENCE [LARGE SCALE GENOMIC DNA]</scope>
    <source>
        <strain evidence="3">cv. Nipponbare</strain>
    </source>
</reference>
<organism evidence="2 3">
    <name type="scientific">Oryza sativa subsp. japonica</name>
    <name type="common">Rice</name>
    <dbReference type="NCBI Taxonomy" id="39947"/>
    <lineage>
        <taxon>Eukaryota</taxon>
        <taxon>Viridiplantae</taxon>
        <taxon>Streptophyta</taxon>
        <taxon>Embryophyta</taxon>
        <taxon>Tracheophyta</taxon>
        <taxon>Spermatophyta</taxon>
        <taxon>Magnoliopsida</taxon>
        <taxon>Liliopsida</taxon>
        <taxon>Poales</taxon>
        <taxon>Poaceae</taxon>
        <taxon>BOP clade</taxon>
        <taxon>Oryzoideae</taxon>
        <taxon>Oryzeae</taxon>
        <taxon>Oryzinae</taxon>
        <taxon>Oryza</taxon>
        <taxon>Oryza sativa</taxon>
    </lineage>
</organism>
<reference evidence="3" key="2">
    <citation type="journal article" date="2008" name="Nucleic Acids Res.">
        <title>The rice annotation project database (RAP-DB): 2008 update.</title>
        <authorList>
            <consortium name="The rice annotation project (RAP)"/>
        </authorList>
    </citation>
    <scope>GENOME REANNOTATION</scope>
    <source>
        <strain evidence="3">cv. Nipponbare</strain>
    </source>
</reference>
<dbReference type="AlphaFoldDB" id="C7J2H6"/>
<sequence>MMQPFTTSPVAHAPRAGRLSWTGASCRPSRCWVRVRSMRNGSTESLDHLQRASKARPRQQQGTPSARRRVIQTTPFELLRLLKLLMLLLSPLLFRPLSAKISRQRSTLAVCHLVSDARIKVSSLGTAPVHLRGSQARSPHRNLGISSSVRNSCLPTQFCLHLRILIARDRHLRH</sequence>
<dbReference type="KEGG" id="dosa:Os05g0296800"/>
<name>C7J2H6_ORYSJ</name>
<gene>
    <name evidence="2" type="ordered locus">Os05g0296800</name>
</gene>
<feature type="region of interest" description="Disordered" evidence="1">
    <location>
        <begin position="43"/>
        <end position="68"/>
    </location>
</feature>
<proteinExistence type="predicted"/>
<accession>C7J2H6</accession>
<evidence type="ECO:0000256" key="1">
    <source>
        <dbReference type="SAM" id="MobiDB-lite"/>
    </source>
</evidence>
<dbReference type="EMBL" id="AP008211">
    <property type="protein sequence ID" value="BAH93057.1"/>
    <property type="molecule type" value="Genomic_DNA"/>
</dbReference>
<evidence type="ECO:0000313" key="2">
    <source>
        <dbReference type="EMBL" id="BAH93057.1"/>
    </source>
</evidence>
<dbReference type="Proteomes" id="UP000000763">
    <property type="component" value="Chromosome 5"/>
</dbReference>
<protein>
    <submittedName>
        <fullName evidence="2">Os05g0296800 protein</fullName>
    </submittedName>
</protein>
<evidence type="ECO:0000313" key="3">
    <source>
        <dbReference type="Proteomes" id="UP000000763"/>
    </source>
</evidence>